<dbReference type="Proteomes" id="UP000312032">
    <property type="component" value="Unassembled WGS sequence"/>
</dbReference>
<name>A0A5C4U4H2_9CORY</name>
<keyword evidence="2" id="KW-1185">Reference proteome</keyword>
<sequence>MSTFSLLQVGDLQALHDQARADIATVHRRPPVLRRGEVIAAESALRGARLSARIEQRELGKTDLRVYGLLAPNSVEAAARVALREPAHALARLSVLAGGQATPAPGAAERARQLSRTIAQSELEPLLLCAVAYGEIAGRQLCGQHSAVVARVFMRLLARANGADPAGICVPEVWFSRHRTEVHGLAKSYAQDPIPLLEGVLCAWSAGAAEAESIVAAC</sequence>
<gene>
    <name evidence="1" type="ORF">FHE74_06700</name>
</gene>
<reference evidence="1 2" key="1">
    <citation type="submission" date="2019-06" db="EMBL/GenBank/DDBJ databases">
        <authorList>
            <person name="Li J."/>
        </authorList>
    </citation>
    <scope>NUCLEOTIDE SEQUENCE [LARGE SCALE GENOMIC DNA]</scope>
    <source>
        <strain evidence="1 2">LMG 28165</strain>
    </source>
</reference>
<organism evidence="1 2">
    <name type="scientific">Corynebacterium tapiri</name>
    <dbReference type="NCBI Taxonomy" id="1448266"/>
    <lineage>
        <taxon>Bacteria</taxon>
        <taxon>Bacillati</taxon>
        <taxon>Actinomycetota</taxon>
        <taxon>Actinomycetes</taxon>
        <taxon>Mycobacteriales</taxon>
        <taxon>Corynebacteriaceae</taxon>
        <taxon>Corynebacterium</taxon>
    </lineage>
</organism>
<evidence type="ECO:0000313" key="2">
    <source>
        <dbReference type="Proteomes" id="UP000312032"/>
    </source>
</evidence>
<dbReference type="EMBL" id="VDHJ01000008">
    <property type="protein sequence ID" value="TNL97352.1"/>
    <property type="molecule type" value="Genomic_DNA"/>
</dbReference>
<protein>
    <recommendedName>
        <fullName evidence="3">Oxidoreductase</fullName>
    </recommendedName>
</protein>
<dbReference type="RefSeq" id="WP_139465733.1">
    <property type="nucleotide sequence ID" value="NZ_VDHJ01000008.1"/>
</dbReference>
<proteinExistence type="predicted"/>
<dbReference type="OrthoDB" id="5241763at2"/>
<accession>A0A5C4U4H2</accession>
<comment type="caution">
    <text evidence="1">The sequence shown here is derived from an EMBL/GenBank/DDBJ whole genome shotgun (WGS) entry which is preliminary data.</text>
</comment>
<dbReference type="AlphaFoldDB" id="A0A5C4U4H2"/>
<evidence type="ECO:0000313" key="1">
    <source>
        <dbReference type="EMBL" id="TNL97352.1"/>
    </source>
</evidence>
<evidence type="ECO:0008006" key="3">
    <source>
        <dbReference type="Google" id="ProtNLM"/>
    </source>
</evidence>